<feature type="region of interest" description="Disordered" evidence="2">
    <location>
        <begin position="1741"/>
        <end position="1767"/>
    </location>
</feature>
<dbReference type="SUPFAM" id="SSF48425">
    <property type="entry name" value="Sec7 domain"/>
    <property type="match status" value="1"/>
</dbReference>
<feature type="domain" description="SEC7" evidence="3">
    <location>
        <begin position="952"/>
        <end position="1143"/>
    </location>
</feature>
<evidence type="ECO:0000256" key="1">
    <source>
        <dbReference type="ARBA" id="ARBA00022857"/>
    </source>
</evidence>
<dbReference type="InterPro" id="IPR056604">
    <property type="entry name" value="GBF1-like_TPR"/>
</dbReference>
<feature type="compositionally biased region" description="Basic and acidic residues" evidence="2">
    <location>
        <begin position="236"/>
        <end position="249"/>
    </location>
</feature>
<dbReference type="PRINTS" id="PR00080">
    <property type="entry name" value="SDRFAMILY"/>
</dbReference>
<feature type="compositionally biased region" description="Basic and acidic residues" evidence="2">
    <location>
        <begin position="650"/>
        <end position="660"/>
    </location>
</feature>
<feature type="region of interest" description="Disordered" evidence="2">
    <location>
        <begin position="226"/>
        <end position="256"/>
    </location>
</feature>
<dbReference type="InterPro" id="IPR032691">
    <property type="entry name" value="Mon2/Sec7/BIG1-like_HUS"/>
</dbReference>
<dbReference type="SMART" id="SM00222">
    <property type="entry name" value="Sec7"/>
    <property type="match status" value="1"/>
</dbReference>
<dbReference type="Gene3D" id="1.10.220.20">
    <property type="match status" value="1"/>
</dbReference>
<dbReference type="SUPFAM" id="SSF48371">
    <property type="entry name" value="ARM repeat"/>
    <property type="match status" value="1"/>
</dbReference>
<dbReference type="PRINTS" id="PR00081">
    <property type="entry name" value="GDHRDH"/>
</dbReference>
<evidence type="ECO:0000313" key="5">
    <source>
        <dbReference type="Proteomes" id="UP001345013"/>
    </source>
</evidence>
<dbReference type="InterPro" id="IPR016024">
    <property type="entry name" value="ARM-type_fold"/>
</dbReference>
<evidence type="ECO:0000259" key="3">
    <source>
        <dbReference type="PROSITE" id="PS50190"/>
    </source>
</evidence>
<dbReference type="Pfam" id="PF00106">
    <property type="entry name" value="adh_short"/>
    <property type="match status" value="1"/>
</dbReference>
<dbReference type="CDD" id="cd00171">
    <property type="entry name" value="Sec7"/>
    <property type="match status" value="1"/>
</dbReference>
<dbReference type="InterPro" id="IPR020904">
    <property type="entry name" value="Sc_DH/Rdtase_CS"/>
</dbReference>
<dbReference type="Pfam" id="PF23325">
    <property type="entry name" value="TPR_28"/>
    <property type="match status" value="2"/>
</dbReference>
<dbReference type="EMBL" id="JAVRRG010000113">
    <property type="protein sequence ID" value="KAK5084199.1"/>
    <property type="molecule type" value="Genomic_DNA"/>
</dbReference>
<feature type="compositionally biased region" description="Basic and acidic residues" evidence="2">
    <location>
        <begin position="844"/>
        <end position="862"/>
    </location>
</feature>
<dbReference type="Pfam" id="PF01369">
    <property type="entry name" value="Sec7"/>
    <property type="match status" value="1"/>
</dbReference>
<dbReference type="InterPro" id="IPR036291">
    <property type="entry name" value="NAD(P)-bd_dom_sf"/>
</dbReference>
<feature type="region of interest" description="Disordered" evidence="2">
    <location>
        <begin position="312"/>
        <end position="336"/>
    </location>
</feature>
<feature type="compositionally biased region" description="Acidic residues" evidence="2">
    <location>
        <begin position="1745"/>
        <end position="1764"/>
    </location>
</feature>
<dbReference type="InterPro" id="IPR023394">
    <property type="entry name" value="Sec7_C_sf"/>
</dbReference>
<dbReference type="Gene3D" id="1.10.1000.11">
    <property type="entry name" value="Arf Nucleotide-binding Site Opener,domain 2"/>
    <property type="match status" value="1"/>
</dbReference>
<comment type="caution">
    <text evidence="4">The sequence shown here is derived from an EMBL/GenBank/DDBJ whole genome shotgun (WGS) entry which is preliminary data.</text>
</comment>
<name>A0ABR0K3C5_9EURO</name>
<evidence type="ECO:0000313" key="4">
    <source>
        <dbReference type="EMBL" id="KAK5084199.1"/>
    </source>
</evidence>
<keyword evidence="5" id="KW-1185">Reference proteome</keyword>
<dbReference type="Pfam" id="PF12783">
    <property type="entry name" value="Sec7-like_HUS"/>
    <property type="match status" value="1"/>
</dbReference>
<dbReference type="InterPro" id="IPR035999">
    <property type="entry name" value="Sec7_dom_sf"/>
</dbReference>
<feature type="region of interest" description="Disordered" evidence="2">
    <location>
        <begin position="1974"/>
        <end position="1997"/>
    </location>
</feature>
<keyword evidence="1" id="KW-0521">NADP</keyword>
<feature type="region of interest" description="Disordered" evidence="2">
    <location>
        <begin position="379"/>
        <end position="424"/>
    </location>
</feature>
<dbReference type="CDD" id="cd05233">
    <property type="entry name" value="SDR_c"/>
    <property type="match status" value="1"/>
</dbReference>
<dbReference type="PANTHER" id="PTHR10663">
    <property type="entry name" value="GUANYL-NUCLEOTIDE EXCHANGE FACTOR"/>
    <property type="match status" value="1"/>
</dbReference>
<sequence>MSQTNNPDFQLSEVFNVKGKIALVTGGGSGIGLMCSQALAVNGAKVYIVGRTEEKLQQAKEAHGKDIAGELIPLTADVTTKEGVDKLVKEIESKEGYLDILVNNAGIAEGKITPEGKNAEEIRKNLYENQDPKDWTSVYNTNAVAPFFLSVGFLPLLQKATERQHAWSGTIINISSISGLVRISQGHFGYNASKGATVHLTKLLAAEIQGAGLKIRVNAIAPGVFPSEMTTQESGDNQKSEMPKEKKEGLPAGRPGNDRDMAAAVLFCAACQYLNGQNVVVDGGYLIQTDSTGTKPVPVNYAVREAAPKHYGSSTVASMPPLPNMSPSSTRNEQHPPQHIGIRIDPVALVTQECITLTSAMRKHARWAQSSVSAILGGGASRSSLEVPDPPLVRRGSSRAGTPKIDPIGEKSGIASTTPQADEDTTLASRWGLRGKKGRSVQDNPLLSAFAKLRRDLATCRDIATFDAPALLHPFLQVIRSSSTSATITSLAVMSITKFLNYNLITVQSPRIGPAMHLLSAAITHCRFEASDTAADEVVLLRILRLMELVISRPEGSLLGDESICEMMSTGLSMCCQVRLSEVLRRSAEMAMVTMCQIVFGRLAELPVEQIPAQISGRSRSNTMRSMAQNGDEMKIQPPLQGSVMGNGEVPRHSTDDRPSYELAPAGETQERSAPEKEQPEDDEDQPATPYALPSIRELFRVLIDLLDPHNKQHTNAMRVMALRIIDVALEVAGPFIAEQPILAVMVEDDLCRHLLQLVRLEDMVVLNSSLRVAGTLLTTCRKLLKLQQELFLSYLVACLHPKVDIPQEPGIDPSLYEGVPQAPKLVKPAPSQPSSGRSTPVPVKDRRQLGLEGGSRRPEAREAMVETIGTLVRMPAFMAELFINYDCEVDRQDLCEDMVGLLSRNAFPDAATWSTTNVPPLCLDSLLTFIQSMAERVDETPVEGASDRIKRLQNQRRRKKIIKSGSGKFNDNPKGGVAFLVKGGIIEDPDDPIQIATFLKSTSHVSKRVLGEFITKKNNEELLKAFIAQFNFEGKRIDEALRELLMSFRLPGESALIERIVQVFVDKYMNNAMPEVIADQDAAYVLTYAIIMLNTDLYNPQVKKTQKRMTVEDFSRNLRGCNAGQDFPFDYLQEIYDAIAEDEIILPEEHDNKSAFEHAWKTLLLNTHNSGQLELCDTNTFDAEMFSATWRPIVATLCYVFMSASDDAVYSRIVVGFDQCAQLAARYDVPEAFDRIIYSLSQISSLAAETPPSTALNTEVQAGKKKIMVSELAVRLGRDFRAQLSTVLLFRSLSGHENAVGESWIYIVRILRNLFVNALISMPEQLANRLSDFGPIPLQPPSQVIDKDGKLSESGLFSTFTSYLSSYAADDPPEPSEEEMDNTLSSVDCVAACKVENILANLLNLPIKQLEKLVNALLSEMPDAPSPVVVVKPDVRPAPVTARVNGTRNSKQGPEYDPGSVFLLELATRLTLRDDESIAVTGEAVTNALQSAVRSASSLHPLAASRIVQYLLNLLHHSYTHNFMRAPVVLHAVSSFSDATLDHTATAVVKGLTLAIDEPGPLRNDTTASPDFWSILQRLHQHKTEADNVLKILEKLTEDSTPSKAESSTFRGITPSSYAPALALATSFAIAASLPGSIIEQRRNLAYRRGQKPRPPRQEDAAIVTRALKSITCIYALSSLAPQLITQSALDRGEAWKEYWGAVFRGLAGVEGIAMSACREVRNRGISVLLRILLSDDPVKPEDLNTDDDENDDNNPQDEDSDYEEKKVRGDNEWTAIFSEVLFPLVARLLKPEVHRADQMGMGETRVIMVTVLCKVFLRYFEVLAKIPGRVVRVLVSGQQQQQQQRGRTRKAEEQDEDEADAEAEEEKELVERTEYVLVRAWTGTLELLDRLMNASVGTKEGEALEEAVTEGVKNVLLVLGDAGFLVRPMAAGEQEQDANNNDNNDMNVQLWTETTRRLEVFVPGLLGELFPVPEPVPEPKAVGPEQGTTGEKEDV</sequence>
<protein>
    <submittedName>
        <fullName evidence="4">GDP/GTP exchange factor for ARF</fullName>
    </submittedName>
</protein>
<dbReference type="PANTHER" id="PTHR10663:SF388">
    <property type="entry name" value="GOLGI-SPECIFIC BREFELDIN A-RESISTANCE GUANINE NUCLEOTIDE EXCHANGE FACTOR 1"/>
    <property type="match status" value="1"/>
</dbReference>
<evidence type="ECO:0000256" key="2">
    <source>
        <dbReference type="SAM" id="MobiDB-lite"/>
    </source>
</evidence>
<feature type="compositionally biased region" description="Basic and acidic residues" evidence="2">
    <location>
        <begin position="669"/>
        <end position="678"/>
    </location>
</feature>
<accession>A0ABR0K3C5</accession>
<proteinExistence type="predicted"/>
<feature type="region of interest" description="Disordered" evidence="2">
    <location>
        <begin position="632"/>
        <end position="689"/>
    </location>
</feature>
<feature type="region of interest" description="Disordered" evidence="2">
    <location>
        <begin position="823"/>
        <end position="862"/>
    </location>
</feature>
<dbReference type="Gene3D" id="3.40.50.720">
    <property type="entry name" value="NAD(P)-binding Rossmann-like Domain"/>
    <property type="match status" value="1"/>
</dbReference>
<dbReference type="PROSITE" id="PS50190">
    <property type="entry name" value="SEC7"/>
    <property type="match status" value="1"/>
</dbReference>
<feature type="region of interest" description="Disordered" evidence="2">
    <location>
        <begin position="1843"/>
        <end position="1869"/>
    </location>
</feature>
<organism evidence="4 5">
    <name type="scientific">Lithohypha guttulata</name>
    <dbReference type="NCBI Taxonomy" id="1690604"/>
    <lineage>
        <taxon>Eukaryota</taxon>
        <taxon>Fungi</taxon>
        <taxon>Dikarya</taxon>
        <taxon>Ascomycota</taxon>
        <taxon>Pezizomycotina</taxon>
        <taxon>Eurotiomycetes</taxon>
        <taxon>Chaetothyriomycetidae</taxon>
        <taxon>Chaetothyriales</taxon>
        <taxon>Trichomeriaceae</taxon>
        <taxon>Lithohypha</taxon>
    </lineage>
</organism>
<gene>
    <name evidence="4" type="primary">GEA2</name>
    <name evidence="4" type="ORF">LTR24_007497</name>
</gene>
<dbReference type="Proteomes" id="UP001345013">
    <property type="component" value="Unassembled WGS sequence"/>
</dbReference>
<feature type="compositionally biased region" description="Acidic residues" evidence="2">
    <location>
        <begin position="1855"/>
        <end position="1869"/>
    </location>
</feature>
<dbReference type="PROSITE" id="PS00061">
    <property type="entry name" value="ADH_SHORT"/>
    <property type="match status" value="1"/>
</dbReference>
<dbReference type="InterPro" id="IPR002347">
    <property type="entry name" value="SDR_fam"/>
</dbReference>
<reference evidence="4 5" key="1">
    <citation type="submission" date="2023-08" db="EMBL/GenBank/DDBJ databases">
        <title>Black Yeasts Isolated from many extreme environments.</title>
        <authorList>
            <person name="Coleine C."/>
            <person name="Stajich J.E."/>
            <person name="Selbmann L."/>
        </authorList>
    </citation>
    <scope>NUCLEOTIDE SEQUENCE [LARGE SCALE GENOMIC DNA]</scope>
    <source>
        <strain evidence="4 5">CCFEE 5885</strain>
    </source>
</reference>
<dbReference type="InterPro" id="IPR000904">
    <property type="entry name" value="Sec7_dom"/>
</dbReference>
<dbReference type="SUPFAM" id="SSF51735">
    <property type="entry name" value="NAD(P)-binding Rossmann-fold domains"/>
    <property type="match status" value="1"/>
</dbReference>